<sequence>MELKGSYYVTDDCSSVYCFRSEHVSQQSLCCPLSGKNHFRVQTIYNYINGVEKHQQMITIDTYNMFTPNSSIQFTTDKSNYSGGVMTKTLGDGSLLKIISTEYQNRYEVQKIQNGKTDSSCTFEIYY</sequence>
<gene>
    <name evidence="1" type="ORF">PPERSA_09226</name>
</gene>
<comment type="caution">
    <text evidence="1">The sequence shown here is derived from an EMBL/GenBank/DDBJ whole genome shotgun (WGS) entry which is preliminary data.</text>
</comment>
<dbReference type="InParanoid" id="A0A0V0R4F0"/>
<protein>
    <submittedName>
        <fullName evidence="1">Uncharacterized protein</fullName>
    </submittedName>
</protein>
<reference evidence="1 2" key="1">
    <citation type="journal article" date="2015" name="Sci. Rep.">
        <title>Genome of the facultative scuticociliatosis pathogen Pseudocohnilembus persalinus provides insight into its virulence through horizontal gene transfer.</title>
        <authorList>
            <person name="Xiong J."/>
            <person name="Wang G."/>
            <person name="Cheng J."/>
            <person name="Tian M."/>
            <person name="Pan X."/>
            <person name="Warren A."/>
            <person name="Jiang C."/>
            <person name="Yuan D."/>
            <person name="Miao W."/>
        </authorList>
    </citation>
    <scope>NUCLEOTIDE SEQUENCE [LARGE SCALE GENOMIC DNA]</scope>
    <source>
        <strain evidence="1">36N120E</strain>
    </source>
</reference>
<name>A0A0V0R4F0_PSEPJ</name>
<proteinExistence type="predicted"/>
<dbReference type="Proteomes" id="UP000054937">
    <property type="component" value="Unassembled WGS sequence"/>
</dbReference>
<dbReference type="AlphaFoldDB" id="A0A0V0R4F0"/>
<dbReference type="EMBL" id="LDAU01000052">
    <property type="protein sequence ID" value="KRX09342.1"/>
    <property type="molecule type" value="Genomic_DNA"/>
</dbReference>
<evidence type="ECO:0000313" key="1">
    <source>
        <dbReference type="EMBL" id="KRX09342.1"/>
    </source>
</evidence>
<evidence type="ECO:0000313" key="2">
    <source>
        <dbReference type="Proteomes" id="UP000054937"/>
    </source>
</evidence>
<keyword evidence="2" id="KW-1185">Reference proteome</keyword>
<organism evidence="1 2">
    <name type="scientific">Pseudocohnilembus persalinus</name>
    <name type="common">Ciliate</name>
    <dbReference type="NCBI Taxonomy" id="266149"/>
    <lineage>
        <taxon>Eukaryota</taxon>
        <taxon>Sar</taxon>
        <taxon>Alveolata</taxon>
        <taxon>Ciliophora</taxon>
        <taxon>Intramacronucleata</taxon>
        <taxon>Oligohymenophorea</taxon>
        <taxon>Scuticociliatia</taxon>
        <taxon>Philasterida</taxon>
        <taxon>Pseudocohnilembidae</taxon>
        <taxon>Pseudocohnilembus</taxon>
    </lineage>
</organism>
<accession>A0A0V0R4F0</accession>